<keyword evidence="1" id="KW-0812">Transmembrane</keyword>
<sequence>MVVSQHIDCAPDIERYAREVRDVRSDNLVYILVVIILVIVALLLLSRLI</sequence>
<keyword evidence="1" id="KW-0472">Membrane</keyword>
<name>A0A6J4QD50_9ACTN</name>
<reference evidence="2" key="1">
    <citation type="submission" date="2020-02" db="EMBL/GenBank/DDBJ databases">
        <authorList>
            <person name="Meier V. D."/>
        </authorList>
    </citation>
    <scope>NUCLEOTIDE SEQUENCE</scope>
    <source>
        <strain evidence="2">AVDCRST_MAG55</strain>
    </source>
</reference>
<evidence type="ECO:0000256" key="1">
    <source>
        <dbReference type="SAM" id="Phobius"/>
    </source>
</evidence>
<dbReference type="EMBL" id="CADCUZ010000159">
    <property type="protein sequence ID" value="CAA9437401.1"/>
    <property type="molecule type" value="Genomic_DNA"/>
</dbReference>
<dbReference type="AlphaFoldDB" id="A0A6J4QD50"/>
<gene>
    <name evidence="2" type="ORF">AVDCRST_MAG55-3134</name>
</gene>
<evidence type="ECO:0000313" key="2">
    <source>
        <dbReference type="EMBL" id="CAA9437401.1"/>
    </source>
</evidence>
<keyword evidence="1" id="KW-1133">Transmembrane helix</keyword>
<proteinExistence type="predicted"/>
<organism evidence="2">
    <name type="scientific">uncultured Rubrobacteraceae bacterium</name>
    <dbReference type="NCBI Taxonomy" id="349277"/>
    <lineage>
        <taxon>Bacteria</taxon>
        <taxon>Bacillati</taxon>
        <taxon>Actinomycetota</taxon>
        <taxon>Rubrobacteria</taxon>
        <taxon>Rubrobacterales</taxon>
        <taxon>Rubrobacteraceae</taxon>
        <taxon>environmental samples</taxon>
    </lineage>
</organism>
<accession>A0A6J4QD50</accession>
<protein>
    <submittedName>
        <fullName evidence="2">Uncharacterized protein</fullName>
    </submittedName>
</protein>
<feature type="transmembrane region" description="Helical" evidence="1">
    <location>
        <begin position="28"/>
        <end position="45"/>
    </location>
</feature>